<dbReference type="AlphaFoldDB" id="A0A9X3N9U6"/>
<evidence type="ECO:0000256" key="1">
    <source>
        <dbReference type="ARBA" id="ARBA00023015"/>
    </source>
</evidence>
<dbReference type="GO" id="GO:0000976">
    <property type="term" value="F:transcription cis-regulatory region binding"/>
    <property type="evidence" value="ECO:0007669"/>
    <property type="project" value="TreeGrafter"/>
</dbReference>
<keyword evidence="7" id="KW-1185">Reference proteome</keyword>
<protein>
    <submittedName>
        <fullName evidence="6">TetR/AcrR family transcriptional regulator</fullName>
    </submittedName>
</protein>
<dbReference type="PANTHER" id="PTHR30055:SF234">
    <property type="entry name" value="HTH-TYPE TRANSCRIPTIONAL REGULATOR BETI"/>
    <property type="match status" value="1"/>
</dbReference>
<evidence type="ECO:0000313" key="7">
    <source>
        <dbReference type="Proteomes" id="UP001147653"/>
    </source>
</evidence>
<dbReference type="PANTHER" id="PTHR30055">
    <property type="entry name" value="HTH-TYPE TRANSCRIPTIONAL REGULATOR RUTR"/>
    <property type="match status" value="1"/>
</dbReference>
<evidence type="ECO:0000259" key="5">
    <source>
        <dbReference type="PROSITE" id="PS50977"/>
    </source>
</evidence>
<accession>A0A9X3N9U6</accession>
<evidence type="ECO:0000313" key="6">
    <source>
        <dbReference type="EMBL" id="MDA0182680.1"/>
    </source>
</evidence>
<feature type="DNA-binding region" description="H-T-H motif" evidence="4">
    <location>
        <begin position="33"/>
        <end position="52"/>
    </location>
</feature>
<dbReference type="SUPFAM" id="SSF46689">
    <property type="entry name" value="Homeodomain-like"/>
    <property type="match status" value="1"/>
</dbReference>
<dbReference type="InterPro" id="IPR009057">
    <property type="entry name" value="Homeodomain-like_sf"/>
</dbReference>
<dbReference type="PROSITE" id="PS50977">
    <property type="entry name" value="HTH_TETR_2"/>
    <property type="match status" value="1"/>
</dbReference>
<keyword evidence="1" id="KW-0805">Transcription regulation</keyword>
<proteinExistence type="predicted"/>
<feature type="domain" description="HTH tetR-type" evidence="5">
    <location>
        <begin position="10"/>
        <end position="70"/>
    </location>
</feature>
<dbReference type="Gene3D" id="1.10.357.10">
    <property type="entry name" value="Tetracycline Repressor, domain 2"/>
    <property type="match status" value="1"/>
</dbReference>
<dbReference type="EMBL" id="JAPDDP010000039">
    <property type="protein sequence ID" value="MDA0182680.1"/>
    <property type="molecule type" value="Genomic_DNA"/>
</dbReference>
<gene>
    <name evidence="6" type="ORF">OJ997_20380</name>
</gene>
<dbReference type="InterPro" id="IPR001647">
    <property type="entry name" value="HTH_TetR"/>
</dbReference>
<evidence type="ECO:0000256" key="4">
    <source>
        <dbReference type="PROSITE-ProRule" id="PRU00335"/>
    </source>
</evidence>
<dbReference type="GO" id="GO:0003700">
    <property type="term" value="F:DNA-binding transcription factor activity"/>
    <property type="evidence" value="ECO:0007669"/>
    <property type="project" value="TreeGrafter"/>
</dbReference>
<dbReference type="PRINTS" id="PR00455">
    <property type="entry name" value="HTHTETR"/>
</dbReference>
<dbReference type="Proteomes" id="UP001147653">
    <property type="component" value="Unassembled WGS sequence"/>
</dbReference>
<reference evidence="6" key="1">
    <citation type="submission" date="2022-10" db="EMBL/GenBank/DDBJ databases">
        <title>The WGS of Solirubrobacter phytolaccae KCTC 29190.</title>
        <authorList>
            <person name="Jiang Z."/>
        </authorList>
    </citation>
    <scope>NUCLEOTIDE SEQUENCE</scope>
    <source>
        <strain evidence="6">KCTC 29190</strain>
    </source>
</reference>
<organism evidence="6 7">
    <name type="scientific">Solirubrobacter phytolaccae</name>
    <dbReference type="NCBI Taxonomy" id="1404360"/>
    <lineage>
        <taxon>Bacteria</taxon>
        <taxon>Bacillati</taxon>
        <taxon>Actinomycetota</taxon>
        <taxon>Thermoleophilia</taxon>
        <taxon>Solirubrobacterales</taxon>
        <taxon>Solirubrobacteraceae</taxon>
        <taxon>Solirubrobacter</taxon>
    </lineage>
</organism>
<dbReference type="RefSeq" id="WP_270027056.1">
    <property type="nucleotide sequence ID" value="NZ_JAPDDP010000039.1"/>
</dbReference>
<evidence type="ECO:0000256" key="2">
    <source>
        <dbReference type="ARBA" id="ARBA00023125"/>
    </source>
</evidence>
<dbReference type="Pfam" id="PF00440">
    <property type="entry name" value="TetR_N"/>
    <property type="match status" value="1"/>
</dbReference>
<keyword evidence="3" id="KW-0804">Transcription</keyword>
<dbReference type="Gene3D" id="1.10.10.60">
    <property type="entry name" value="Homeodomain-like"/>
    <property type="match status" value="1"/>
</dbReference>
<evidence type="ECO:0000256" key="3">
    <source>
        <dbReference type="ARBA" id="ARBA00023163"/>
    </source>
</evidence>
<name>A0A9X3N9U6_9ACTN</name>
<comment type="caution">
    <text evidence="6">The sequence shown here is derived from an EMBL/GenBank/DDBJ whole genome shotgun (WGS) entry which is preliminary data.</text>
</comment>
<keyword evidence="2 4" id="KW-0238">DNA-binding</keyword>
<dbReference type="InterPro" id="IPR050109">
    <property type="entry name" value="HTH-type_TetR-like_transc_reg"/>
</dbReference>
<sequence length="201" mass="22640">MEGLRERKKRQTQEAIAAKAMELFREHGFDAVTVADVARAADVAEKTVFNHFATKEDLVFFRSDDRLAAQVEAIRTRAPGTSISQVFEAHTMELLDRIESGRFEQMMTLPRLVQSSPALQSRLLSYWEQEAHELTLAVSEDYDLVAATAVRSLAWAHRMVFRAAMMRLLGGEHALTVVAELRLETRRVYARLESGLAGFGT</sequence>